<evidence type="ECO:0000256" key="1">
    <source>
        <dbReference type="ARBA" id="ARBA00023015"/>
    </source>
</evidence>
<dbReference type="AlphaFoldDB" id="A0A7W7QVH3"/>
<keyword evidence="3" id="KW-0804">Transcription</keyword>
<dbReference type="EMBL" id="JACHJP010000014">
    <property type="protein sequence ID" value="MBB4920538.1"/>
    <property type="molecule type" value="Genomic_DNA"/>
</dbReference>
<dbReference type="InterPro" id="IPR050679">
    <property type="entry name" value="Bact_HTH_transcr_reg"/>
</dbReference>
<dbReference type="CDD" id="cd07377">
    <property type="entry name" value="WHTH_GntR"/>
    <property type="match status" value="1"/>
</dbReference>
<dbReference type="InterPro" id="IPR036388">
    <property type="entry name" value="WH-like_DNA-bd_sf"/>
</dbReference>
<dbReference type="Pfam" id="PF00392">
    <property type="entry name" value="GntR"/>
    <property type="match status" value="1"/>
</dbReference>
<keyword evidence="1" id="KW-0805">Transcription regulation</keyword>
<dbReference type="InterPro" id="IPR000524">
    <property type="entry name" value="Tscrpt_reg_HTH_GntR"/>
</dbReference>
<evidence type="ECO:0000256" key="3">
    <source>
        <dbReference type="ARBA" id="ARBA00023163"/>
    </source>
</evidence>
<reference evidence="5 6" key="1">
    <citation type="submission" date="2020-08" db="EMBL/GenBank/DDBJ databases">
        <title>Genomic Encyclopedia of Type Strains, Phase III (KMG-III): the genomes of soil and plant-associated and newly described type strains.</title>
        <authorList>
            <person name="Whitman W."/>
        </authorList>
    </citation>
    <scope>NUCLEOTIDE SEQUENCE [LARGE SCALE GENOMIC DNA]</scope>
    <source>
        <strain evidence="5 6">CECT 8840</strain>
    </source>
</reference>
<organism evidence="5 6">
    <name type="scientific">Streptosporangium saharense</name>
    <dbReference type="NCBI Taxonomy" id="1706840"/>
    <lineage>
        <taxon>Bacteria</taxon>
        <taxon>Bacillati</taxon>
        <taxon>Actinomycetota</taxon>
        <taxon>Actinomycetes</taxon>
        <taxon>Streptosporangiales</taxon>
        <taxon>Streptosporangiaceae</taxon>
        <taxon>Streptosporangium</taxon>
    </lineage>
</organism>
<sequence>MHDYEPDRPIWIQVVEILESRIHSGEYQPRHLIPSEMQMVQEFGVARTTARKVVAYLRDQGLVYTVPQIGTFVSYPGRETG</sequence>
<dbReference type="PANTHER" id="PTHR44846:SF1">
    <property type="entry name" value="MANNOSYL-D-GLYCERATE TRANSPORT_METABOLISM SYSTEM REPRESSOR MNGR-RELATED"/>
    <property type="match status" value="1"/>
</dbReference>
<protein>
    <submittedName>
        <fullName evidence="5">DNA-binding GntR family transcriptional regulator</fullName>
    </submittedName>
</protein>
<dbReference type="PRINTS" id="PR00035">
    <property type="entry name" value="HTHGNTR"/>
</dbReference>
<accession>A0A7W7QVH3</accession>
<dbReference type="Proteomes" id="UP000552644">
    <property type="component" value="Unassembled WGS sequence"/>
</dbReference>
<evidence type="ECO:0000259" key="4">
    <source>
        <dbReference type="PROSITE" id="PS50949"/>
    </source>
</evidence>
<evidence type="ECO:0000313" key="6">
    <source>
        <dbReference type="Proteomes" id="UP000552644"/>
    </source>
</evidence>
<keyword evidence="2 5" id="KW-0238">DNA-binding</keyword>
<name>A0A7W7QVH3_9ACTN</name>
<dbReference type="GO" id="GO:0003677">
    <property type="term" value="F:DNA binding"/>
    <property type="evidence" value="ECO:0007669"/>
    <property type="project" value="UniProtKB-KW"/>
</dbReference>
<dbReference type="RefSeq" id="WP_184724942.1">
    <property type="nucleotide sequence ID" value="NZ_JACHJP010000014.1"/>
</dbReference>
<keyword evidence="6" id="KW-1185">Reference proteome</keyword>
<dbReference type="PANTHER" id="PTHR44846">
    <property type="entry name" value="MANNOSYL-D-GLYCERATE TRANSPORT/METABOLISM SYSTEM REPRESSOR MNGR-RELATED"/>
    <property type="match status" value="1"/>
</dbReference>
<dbReference type="SUPFAM" id="SSF46785">
    <property type="entry name" value="Winged helix' DNA-binding domain"/>
    <property type="match status" value="1"/>
</dbReference>
<gene>
    <name evidence="5" type="ORF">FHS44_007689</name>
</gene>
<dbReference type="PROSITE" id="PS50949">
    <property type="entry name" value="HTH_GNTR"/>
    <property type="match status" value="1"/>
</dbReference>
<dbReference type="GO" id="GO:0045892">
    <property type="term" value="P:negative regulation of DNA-templated transcription"/>
    <property type="evidence" value="ECO:0007669"/>
    <property type="project" value="TreeGrafter"/>
</dbReference>
<feature type="domain" description="HTH gntR-type" evidence="4">
    <location>
        <begin position="8"/>
        <end position="76"/>
    </location>
</feature>
<comment type="caution">
    <text evidence="5">The sequence shown here is derived from an EMBL/GenBank/DDBJ whole genome shotgun (WGS) entry which is preliminary data.</text>
</comment>
<dbReference type="SMART" id="SM00345">
    <property type="entry name" value="HTH_GNTR"/>
    <property type="match status" value="1"/>
</dbReference>
<evidence type="ECO:0000313" key="5">
    <source>
        <dbReference type="EMBL" id="MBB4920538.1"/>
    </source>
</evidence>
<dbReference type="Gene3D" id="1.10.10.10">
    <property type="entry name" value="Winged helix-like DNA-binding domain superfamily/Winged helix DNA-binding domain"/>
    <property type="match status" value="1"/>
</dbReference>
<dbReference type="GO" id="GO:0003700">
    <property type="term" value="F:DNA-binding transcription factor activity"/>
    <property type="evidence" value="ECO:0007669"/>
    <property type="project" value="InterPro"/>
</dbReference>
<evidence type="ECO:0000256" key="2">
    <source>
        <dbReference type="ARBA" id="ARBA00023125"/>
    </source>
</evidence>
<proteinExistence type="predicted"/>
<dbReference type="InterPro" id="IPR036390">
    <property type="entry name" value="WH_DNA-bd_sf"/>
</dbReference>